<accession>A0A7R8ZT15</accession>
<dbReference type="GO" id="GO:0003755">
    <property type="term" value="F:peptidyl-prolyl cis-trans isomerase activity"/>
    <property type="evidence" value="ECO:0007669"/>
    <property type="project" value="UniProtKB-KW"/>
</dbReference>
<evidence type="ECO:0000256" key="1">
    <source>
        <dbReference type="ARBA" id="ARBA00000971"/>
    </source>
</evidence>
<dbReference type="Pfam" id="PF00254">
    <property type="entry name" value="FKBP_C"/>
    <property type="match status" value="1"/>
</dbReference>
<evidence type="ECO:0000256" key="4">
    <source>
        <dbReference type="ARBA" id="ARBA00023235"/>
    </source>
</evidence>
<evidence type="ECO:0000256" key="3">
    <source>
        <dbReference type="ARBA" id="ARBA00023110"/>
    </source>
</evidence>
<dbReference type="Gene3D" id="3.10.50.40">
    <property type="match status" value="1"/>
</dbReference>
<dbReference type="InterPro" id="IPR001179">
    <property type="entry name" value="PPIase_FKBP_dom"/>
</dbReference>
<keyword evidence="4 5" id="KW-0413">Isomerase</keyword>
<dbReference type="EMBL" id="OB662885">
    <property type="protein sequence ID" value="CAD7230699.1"/>
    <property type="molecule type" value="Genomic_DNA"/>
</dbReference>
<dbReference type="AlphaFoldDB" id="A0A7R8ZT15"/>
<evidence type="ECO:0000256" key="5">
    <source>
        <dbReference type="PROSITE-ProRule" id="PRU00277"/>
    </source>
</evidence>
<dbReference type="SUPFAM" id="SSF54534">
    <property type="entry name" value="FKBP-like"/>
    <property type="match status" value="1"/>
</dbReference>
<dbReference type="FunFam" id="3.10.50.40:FF:000006">
    <property type="entry name" value="Peptidyl-prolyl cis-trans isomerase"/>
    <property type="match status" value="1"/>
</dbReference>
<reference evidence="6" key="1">
    <citation type="submission" date="2020-11" db="EMBL/GenBank/DDBJ databases">
        <authorList>
            <person name="Tran Van P."/>
        </authorList>
    </citation>
    <scope>NUCLEOTIDE SEQUENCE</scope>
</reference>
<organism evidence="6">
    <name type="scientific">Cyprideis torosa</name>
    <dbReference type="NCBI Taxonomy" id="163714"/>
    <lineage>
        <taxon>Eukaryota</taxon>
        <taxon>Metazoa</taxon>
        <taxon>Ecdysozoa</taxon>
        <taxon>Arthropoda</taxon>
        <taxon>Crustacea</taxon>
        <taxon>Oligostraca</taxon>
        <taxon>Ostracoda</taxon>
        <taxon>Podocopa</taxon>
        <taxon>Podocopida</taxon>
        <taxon>Cytherocopina</taxon>
        <taxon>Cytheroidea</taxon>
        <taxon>Cytherideidae</taxon>
        <taxon>Cyprideis</taxon>
    </lineage>
</organism>
<dbReference type="PANTHER" id="PTHR45779:SF7">
    <property type="entry name" value="PEPTIDYLPROLYL ISOMERASE"/>
    <property type="match status" value="1"/>
</dbReference>
<dbReference type="InterPro" id="IPR046357">
    <property type="entry name" value="PPIase_dom_sf"/>
</dbReference>
<protein>
    <recommendedName>
        <fullName evidence="2 5">peptidylprolyl isomerase</fullName>
        <ecNumber evidence="2 5">5.2.1.8</ecNumber>
    </recommendedName>
</protein>
<proteinExistence type="predicted"/>
<dbReference type="EC" id="5.2.1.8" evidence="2 5"/>
<sequence length="130" mass="14661">MTRSRSKKGKSQNLRVHVAEEAPNCPRRAAVGDVLTVHYFGFVRELKEKFDSSYERKKPLTFRLGKGQVIKAWDRGLVGMCVGEIRVLEVPPELGYGSNGLGNTVPPMANLVFQVELLDLKRSDQKKNEF</sequence>
<comment type="catalytic activity">
    <reaction evidence="1 5">
        <text>[protein]-peptidylproline (omega=180) = [protein]-peptidylproline (omega=0)</text>
        <dbReference type="Rhea" id="RHEA:16237"/>
        <dbReference type="Rhea" id="RHEA-COMP:10747"/>
        <dbReference type="Rhea" id="RHEA-COMP:10748"/>
        <dbReference type="ChEBI" id="CHEBI:83833"/>
        <dbReference type="ChEBI" id="CHEBI:83834"/>
        <dbReference type="EC" id="5.2.1.8"/>
    </reaction>
</comment>
<dbReference type="PANTHER" id="PTHR45779">
    <property type="entry name" value="PEPTIDYLPROLYL ISOMERASE"/>
    <property type="match status" value="1"/>
</dbReference>
<evidence type="ECO:0000313" key="6">
    <source>
        <dbReference type="EMBL" id="CAD7230699.1"/>
    </source>
</evidence>
<keyword evidence="3 5" id="KW-0697">Rotamase</keyword>
<dbReference type="PROSITE" id="PS50059">
    <property type="entry name" value="FKBP_PPIASE"/>
    <property type="match status" value="1"/>
</dbReference>
<gene>
    <name evidence="6" type="ORF">CTOB1V02_LOCUS8555</name>
</gene>
<evidence type="ECO:0000256" key="2">
    <source>
        <dbReference type="ARBA" id="ARBA00013194"/>
    </source>
</evidence>
<dbReference type="GO" id="GO:0005783">
    <property type="term" value="C:endoplasmic reticulum"/>
    <property type="evidence" value="ECO:0007669"/>
    <property type="project" value="TreeGrafter"/>
</dbReference>
<name>A0A7R8ZT15_9CRUS</name>
<dbReference type="InterPro" id="IPR044609">
    <property type="entry name" value="FKBP2/11"/>
</dbReference>
<dbReference type="OrthoDB" id="77911at2759"/>